<sequence length="156" mass="16757">MTLHRRLHPTTLARAAALACVTVLTPVAIAAEPPASSKMLSGMPPAPEVRRENGIDFLTGGVGIDGRAQLKPLVRDMNLQLVFAEKKTGGYLADVEVVIEDRKGGEILKVSNSDPMVFAALEPGTYSIKARTAHGTLEREVKVPASGRRTELFLWG</sequence>
<feature type="signal peptide" evidence="1">
    <location>
        <begin position="1"/>
        <end position="30"/>
    </location>
</feature>
<dbReference type="AlphaFoldDB" id="A0A4R7P4Y1"/>
<dbReference type="Proteomes" id="UP000295341">
    <property type="component" value="Unassembled WGS sequence"/>
</dbReference>
<evidence type="ECO:0000313" key="3">
    <source>
        <dbReference type="Proteomes" id="UP000295341"/>
    </source>
</evidence>
<keyword evidence="1" id="KW-0732">Signal</keyword>
<accession>A0A4R7P4Y1</accession>
<reference evidence="2 3" key="1">
    <citation type="submission" date="2019-03" db="EMBL/GenBank/DDBJ databases">
        <title>Genomic Encyclopedia of Type Strains, Phase IV (KMG-IV): sequencing the most valuable type-strain genomes for metagenomic binning, comparative biology and taxonomic classification.</title>
        <authorList>
            <person name="Goeker M."/>
        </authorList>
    </citation>
    <scope>NUCLEOTIDE SEQUENCE [LARGE SCALE GENOMIC DNA]</scope>
    <source>
        <strain evidence="2 3">DSM 26377</strain>
    </source>
</reference>
<feature type="chain" id="PRO_5020424759" description="Carboxypeptidase family protein" evidence="1">
    <location>
        <begin position="31"/>
        <end position="156"/>
    </location>
</feature>
<evidence type="ECO:0008006" key="4">
    <source>
        <dbReference type="Google" id="ProtNLM"/>
    </source>
</evidence>
<organism evidence="2 3">
    <name type="scientific">Panacagrimonas perspica</name>
    <dbReference type="NCBI Taxonomy" id="381431"/>
    <lineage>
        <taxon>Bacteria</taxon>
        <taxon>Pseudomonadati</taxon>
        <taxon>Pseudomonadota</taxon>
        <taxon>Gammaproteobacteria</taxon>
        <taxon>Nevskiales</taxon>
        <taxon>Nevskiaceae</taxon>
        <taxon>Panacagrimonas</taxon>
    </lineage>
</organism>
<dbReference type="RefSeq" id="WP_133881855.1">
    <property type="nucleotide sequence ID" value="NZ_MWIN01000017.1"/>
</dbReference>
<evidence type="ECO:0000313" key="2">
    <source>
        <dbReference type="EMBL" id="TDU28301.1"/>
    </source>
</evidence>
<keyword evidence="3" id="KW-1185">Reference proteome</keyword>
<proteinExistence type="predicted"/>
<dbReference type="OrthoDB" id="5568005at2"/>
<name>A0A4R7P4Y1_9GAMM</name>
<protein>
    <recommendedName>
        <fullName evidence="4">Carboxypeptidase family protein</fullName>
    </recommendedName>
</protein>
<dbReference type="EMBL" id="SOBT01000009">
    <property type="protein sequence ID" value="TDU28301.1"/>
    <property type="molecule type" value="Genomic_DNA"/>
</dbReference>
<evidence type="ECO:0000256" key="1">
    <source>
        <dbReference type="SAM" id="SignalP"/>
    </source>
</evidence>
<gene>
    <name evidence="2" type="ORF">DFR24_2668</name>
</gene>
<comment type="caution">
    <text evidence="2">The sequence shown here is derived from an EMBL/GenBank/DDBJ whole genome shotgun (WGS) entry which is preliminary data.</text>
</comment>